<dbReference type="GO" id="GO:0000287">
    <property type="term" value="F:magnesium ion binding"/>
    <property type="evidence" value="ECO:0007669"/>
    <property type="project" value="TreeGrafter"/>
</dbReference>
<reference evidence="6" key="2">
    <citation type="submission" date="2020-09" db="EMBL/GenBank/DDBJ databases">
        <authorList>
            <person name="Sun Q."/>
            <person name="Zhou Y."/>
        </authorList>
    </citation>
    <scope>NUCLEOTIDE SEQUENCE</scope>
    <source>
        <strain evidence="6">CGMCC 1.15360</strain>
    </source>
</reference>
<dbReference type="Proteomes" id="UP000612349">
    <property type="component" value="Unassembled WGS sequence"/>
</dbReference>
<dbReference type="GO" id="GO:0016836">
    <property type="term" value="F:hydro-lyase activity"/>
    <property type="evidence" value="ECO:0007669"/>
    <property type="project" value="TreeGrafter"/>
</dbReference>
<evidence type="ECO:0000313" key="7">
    <source>
        <dbReference type="Proteomes" id="UP000612349"/>
    </source>
</evidence>
<dbReference type="EMBL" id="BMIP01000001">
    <property type="protein sequence ID" value="GGD57633.1"/>
    <property type="molecule type" value="Genomic_DNA"/>
</dbReference>
<evidence type="ECO:0000256" key="2">
    <source>
        <dbReference type="ARBA" id="ARBA00022723"/>
    </source>
</evidence>
<keyword evidence="7" id="KW-1185">Reference proteome</keyword>
<name>A0A917DPV3_9SPHN</name>
<gene>
    <name evidence="6" type="ORF">GCM10010990_03630</name>
</gene>
<dbReference type="InterPro" id="IPR036849">
    <property type="entry name" value="Enolase-like_C_sf"/>
</dbReference>
<dbReference type="SFLD" id="SFLDS00001">
    <property type="entry name" value="Enolase"/>
    <property type="match status" value="1"/>
</dbReference>
<comment type="cofactor">
    <cofactor evidence="1">
        <name>Mg(2+)</name>
        <dbReference type="ChEBI" id="CHEBI:18420"/>
    </cofactor>
</comment>
<evidence type="ECO:0000259" key="5">
    <source>
        <dbReference type="SMART" id="SM00922"/>
    </source>
</evidence>
<reference evidence="6" key="1">
    <citation type="journal article" date="2014" name="Int. J. Syst. Evol. Microbiol.">
        <title>Complete genome sequence of Corynebacterium casei LMG S-19264T (=DSM 44701T), isolated from a smear-ripened cheese.</title>
        <authorList>
            <consortium name="US DOE Joint Genome Institute (JGI-PGF)"/>
            <person name="Walter F."/>
            <person name="Albersmeier A."/>
            <person name="Kalinowski J."/>
            <person name="Ruckert C."/>
        </authorList>
    </citation>
    <scope>NUCLEOTIDE SEQUENCE</scope>
    <source>
        <strain evidence="6">CGMCC 1.15360</strain>
    </source>
</reference>
<dbReference type="SUPFAM" id="SSF54826">
    <property type="entry name" value="Enolase N-terminal domain-like"/>
    <property type="match status" value="1"/>
</dbReference>
<dbReference type="InterPro" id="IPR013341">
    <property type="entry name" value="Mandelate_racemase_N_dom"/>
</dbReference>
<evidence type="ECO:0000256" key="1">
    <source>
        <dbReference type="ARBA" id="ARBA00001946"/>
    </source>
</evidence>
<dbReference type="Gene3D" id="3.20.20.120">
    <property type="entry name" value="Enolase-like C-terminal domain"/>
    <property type="match status" value="1"/>
</dbReference>
<dbReference type="OrthoDB" id="9802699at2"/>
<dbReference type="Pfam" id="PF02746">
    <property type="entry name" value="MR_MLE_N"/>
    <property type="match status" value="1"/>
</dbReference>
<evidence type="ECO:0000256" key="4">
    <source>
        <dbReference type="SAM" id="MobiDB-lite"/>
    </source>
</evidence>
<dbReference type="CDD" id="cd03316">
    <property type="entry name" value="MR_like"/>
    <property type="match status" value="1"/>
</dbReference>
<dbReference type="InterPro" id="IPR046945">
    <property type="entry name" value="RHMD-like"/>
</dbReference>
<proteinExistence type="predicted"/>
<evidence type="ECO:0000256" key="3">
    <source>
        <dbReference type="ARBA" id="ARBA00022842"/>
    </source>
</evidence>
<dbReference type="Pfam" id="PF13378">
    <property type="entry name" value="MR_MLE_C"/>
    <property type="match status" value="1"/>
</dbReference>
<keyword evidence="3" id="KW-0460">Magnesium</keyword>
<evidence type="ECO:0000313" key="6">
    <source>
        <dbReference type="EMBL" id="GGD57633.1"/>
    </source>
</evidence>
<comment type="caution">
    <text evidence="6">The sequence shown here is derived from an EMBL/GenBank/DDBJ whole genome shotgun (WGS) entry which is preliminary data.</text>
</comment>
<dbReference type="GO" id="GO:0016052">
    <property type="term" value="P:carbohydrate catabolic process"/>
    <property type="evidence" value="ECO:0007669"/>
    <property type="project" value="TreeGrafter"/>
</dbReference>
<protein>
    <submittedName>
        <fullName evidence="6">Racemase</fullName>
    </submittedName>
</protein>
<organism evidence="6 7">
    <name type="scientific">Croceicoccus mobilis</name>
    <dbReference type="NCBI Taxonomy" id="1703339"/>
    <lineage>
        <taxon>Bacteria</taxon>
        <taxon>Pseudomonadati</taxon>
        <taxon>Pseudomonadota</taxon>
        <taxon>Alphaproteobacteria</taxon>
        <taxon>Sphingomonadales</taxon>
        <taxon>Erythrobacteraceae</taxon>
        <taxon>Croceicoccus</taxon>
    </lineage>
</organism>
<dbReference type="SUPFAM" id="SSF51604">
    <property type="entry name" value="Enolase C-terminal domain-like"/>
    <property type="match status" value="1"/>
</dbReference>
<keyword evidence="2" id="KW-0479">Metal-binding</keyword>
<accession>A0A917DPV3</accession>
<dbReference type="InterPro" id="IPR013342">
    <property type="entry name" value="Mandelate_racemase_C"/>
</dbReference>
<dbReference type="SMART" id="SM00922">
    <property type="entry name" value="MR_MLE"/>
    <property type="match status" value="1"/>
</dbReference>
<dbReference type="InterPro" id="IPR029017">
    <property type="entry name" value="Enolase-like_N"/>
</dbReference>
<dbReference type="AlphaFoldDB" id="A0A917DPV3"/>
<feature type="domain" description="Mandelate racemase/muconate lactonizing enzyme C-terminal" evidence="5">
    <location>
        <begin position="137"/>
        <end position="237"/>
    </location>
</feature>
<dbReference type="PANTHER" id="PTHR13794">
    <property type="entry name" value="ENOLASE SUPERFAMILY, MANDELATE RACEMASE"/>
    <property type="match status" value="1"/>
</dbReference>
<feature type="region of interest" description="Disordered" evidence="4">
    <location>
        <begin position="355"/>
        <end position="382"/>
    </location>
</feature>
<sequence length="382" mass="40949">MRVTGYRSLVTTHDWGRPVGDVNGIIQDGITEVPVLLLETDVGLTGVGVGQHADIARIFRAVEGKDPRAVTTIYDSMLSQVFKSGHAGATFGAIAAVDMALWDLKAKMADEPLWRTLGAMDCFVSGYASGLCHGLSDDQFAAHYEIWSERGFSSVKVKGGADLGRDIDRLKTVRGIMSKNTSRPGLMLDVNESWNAKQAIRHLHEIEQQLDLTWIEEPVRRWDAAGLASVSKACRAAVASGENLTGLEQYSPLFEAGALDVVQAGSVWGITHFLRVAIAAHSRNLPVSPVAYDANPLAHAAAAVPNLIGIEVQDWKWPAGLSVDQSIEDGGIRLGNSPGLGIEVNEDALIPRSSEGWAASSGPHCRPRHAGLQLAPATAKRK</sequence>
<dbReference type="InterPro" id="IPR029065">
    <property type="entry name" value="Enolase_C-like"/>
</dbReference>
<dbReference type="Gene3D" id="3.30.390.10">
    <property type="entry name" value="Enolase-like, N-terminal domain"/>
    <property type="match status" value="1"/>
</dbReference>
<dbReference type="PANTHER" id="PTHR13794:SF58">
    <property type="entry name" value="MITOCHONDRIAL ENOLASE SUPERFAMILY MEMBER 1"/>
    <property type="match status" value="1"/>
</dbReference>